<dbReference type="SMART" id="SM00463">
    <property type="entry name" value="SMR"/>
    <property type="match status" value="1"/>
</dbReference>
<keyword evidence="4 5" id="KW-0862">Zinc</keyword>
<dbReference type="PROSITE" id="PS50828">
    <property type="entry name" value="SMR"/>
    <property type="match status" value="1"/>
</dbReference>
<dbReference type="InterPro" id="IPR000571">
    <property type="entry name" value="Znf_CCCH"/>
</dbReference>
<dbReference type="InterPro" id="IPR045877">
    <property type="entry name" value="ZFP36-like"/>
</dbReference>
<name>A0A2G5TUY6_9PELO</name>
<dbReference type="Gene3D" id="3.30.1370.110">
    <property type="match status" value="1"/>
</dbReference>
<dbReference type="Gene3D" id="4.10.1000.10">
    <property type="entry name" value="Zinc finger, CCCH-type"/>
    <property type="match status" value="1"/>
</dbReference>
<dbReference type="Proteomes" id="UP000230233">
    <property type="component" value="Chromosome V"/>
</dbReference>
<dbReference type="InterPro" id="IPR036063">
    <property type="entry name" value="Smr_dom_sf"/>
</dbReference>
<dbReference type="GO" id="GO:0043186">
    <property type="term" value="C:P granule"/>
    <property type="evidence" value="ECO:0007669"/>
    <property type="project" value="UniProtKB-ARBA"/>
</dbReference>
<comment type="caution">
    <text evidence="8">The sequence shown here is derived from an EMBL/GenBank/DDBJ whole genome shotgun (WGS) entry which is preliminary data.</text>
</comment>
<dbReference type="PANTHER" id="PTHR12547">
    <property type="entry name" value="CCCH ZINC FINGER/TIS11-RELATED"/>
    <property type="match status" value="1"/>
</dbReference>
<dbReference type="GO" id="GO:0003730">
    <property type="term" value="F:mRNA 3'-UTR binding"/>
    <property type="evidence" value="ECO:0007669"/>
    <property type="project" value="TreeGrafter"/>
</dbReference>
<evidence type="ECO:0000256" key="4">
    <source>
        <dbReference type="ARBA" id="ARBA00022833"/>
    </source>
</evidence>
<sequence>MFSSSNQSFYASAVVAVSDDKENQLKSTNHKTRICRHFEATGICPMGIKCGFAHGEKELVSKSKAIGKRKSRICVFYGPGGDGCCPDGLLCDFLHPTDGEAFMRAVQYQIEKERFSFMVQTLHSKRRYCTTQEELDELEDTINSMVRQWNKIWPKGEAYFDMHWMTTKGAEDYAAGIIIWMQRTGKKTAFLETGRGNHSTHGFAAIRTLLLAKYQGDQGVLAVPDKLNPGIVILNIL</sequence>
<dbReference type="GO" id="GO:0008270">
    <property type="term" value="F:zinc ion binding"/>
    <property type="evidence" value="ECO:0007669"/>
    <property type="project" value="UniProtKB-KW"/>
</dbReference>
<feature type="domain" description="C3H1-type" evidence="6">
    <location>
        <begin position="29"/>
        <end position="57"/>
    </location>
</feature>
<dbReference type="InterPro" id="IPR002625">
    <property type="entry name" value="Smr_dom"/>
</dbReference>
<feature type="domain" description="C3H1-type" evidence="6">
    <location>
        <begin position="68"/>
        <end position="98"/>
    </location>
</feature>
<organism evidence="8 9">
    <name type="scientific">Caenorhabditis nigoni</name>
    <dbReference type="NCBI Taxonomy" id="1611254"/>
    <lineage>
        <taxon>Eukaryota</taxon>
        <taxon>Metazoa</taxon>
        <taxon>Ecdysozoa</taxon>
        <taxon>Nematoda</taxon>
        <taxon>Chromadorea</taxon>
        <taxon>Rhabditida</taxon>
        <taxon>Rhabditina</taxon>
        <taxon>Rhabditomorpha</taxon>
        <taxon>Rhabditoidea</taxon>
        <taxon>Rhabditidae</taxon>
        <taxon>Peloderinae</taxon>
        <taxon>Caenorhabditis</taxon>
    </lineage>
</organism>
<gene>
    <name evidence="8" type="primary">Cnig_chr_V.g21885</name>
    <name evidence="8" type="ORF">B9Z55_021885</name>
</gene>
<dbReference type="Pfam" id="PF00642">
    <property type="entry name" value="zf-CCCH"/>
    <property type="match status" value="1"/>
</dbReference>
<dbReference type="SMART" id="SM00356">
    <property type="entry name" value="ZnF_C3H1"/>
    <property type="match status" value="2"/>
</dbReference>
<dbReference type="SUPFAM" id="SSF90229">
    <property type="entry name" value="CCCH zinc finger"/>
    <property type="match status" value="1"/>
</dbReference>
<dbReference type="InterPro" id="IPR036855">
    <property type="entry name" value="Znf_CCCH_sf"/>
</dbReference>
<accession>A0A2G5TUY6</accession>
<feature type="zinc finger region" description="C3H1-type" evidence="5">
    <location>
        <begin position="29"/>
        <end position="57"/>
    </location>
</feature>
<proteinExistence type="predicted"/>
<dbReference type="STRING" id="1611254.A0A2G5TUY6"/>
<keyword evidence="9" id="KW-1185">Reference proteome</keyword>
<evidence type="ECO:0000313" key="8">
    <source>
        <dbReference type="EMBL" id="PIC30746.1"/>
    </source>
</evidence>
<dbReference type="PROSITE" id="PS50103">
    <property type="entry name" value="ZF_C3H1"/>
    <property type="match status" value="2"/>
</dbReference>
<dbReference type="PANTHER" id="PTHR12547:SF18">
    <property type="entry name" value="PROTEIN TIS11"/>
    <property type="match status" value="1"/>
</dbReference>
<evidence type="ECO:0000313" key="9">
    <source>
        <dbReference type="Proteomes" id="UP000230233"/>
    </source>
</evidence>
<dbReference type="OrthoDB" id="410307at2759"/>
<feature type="zinc finger region" description="C3H1-type" evidence="5">
    <location>
        <begin position="68"/>
        <end position="98"/>
    </location>
</feature>
<keyword evidence="1 5" id="KW-0479">Metal-binding</keyword>
<dbReference type="AlphaFoldDB" id="A0A2G5TUY6"/>
<keyword evidence="3 5" id="KW-0863">Zinc-finger</keyword>
<evidence type="ECO:0000259" key="6">
    <source>
        <dbReference type="PROSITE" id="PS50103"/>
    </source>
</evidence>
<dbReference type="FunFam" id="4.10.1000.10:FF:000001">
    <property type="entry name" value="zinc finger CCCH domain-containing protein 15-like"/>
    <property type="match status" value="1"/>
</dbReference>
<keyword evidence="2" id="KW-0677">Repeat</keyword>
<evidence type="ECO:0000256" key="1">
    <source>
        <dbReference type="ARBA" id="ARBA00022723"/>
    </source>
</evidence>
<evidence type="ECO:0000256" key="3">
    <source>
        <dbReference type="ARBA" id="ARBA00022771"/>
    </source>
</evidence>
<protein>
    <recommendedName>
        <fullName evidence="10">C3H1-type domain-containing protein</fullName>
    </recommendedName>
</protein>
<evidence type="ECO:0000256" key="5">
    <source>
        <dbReference type="PROSITE-ProRule" id="PRU00723"/>
    </source>
</evidence>
<dbReference type="EMBL" id="PDUG01000005">
    <property type="protein sequence ID" value="PIC30746.1"/>
    <property type="molecule type" value="Genomic_DNA"/>
</dbReference>
<evidence type="ECO:0000256" key="2">
    <source>
        <dbReference type="ARBA" id="ARBA00022737"/>
    </source>
</evidence>
<evidence type="ECO:0008006" key="10">
    <source>
        <dbReference type="Google" id="ProtNLM"/>
    </source>
</evidence>
<dbReference type="GO" id="GO:0005829">
    <property type="term" value="C:cytosol"/>
    <property type="evidence" value="ECO:0007669"/>
    <property type="project" value="TreeGrafter"/>
</dbReference>
<dbReference type="SUPFAM" id="SSF160443">
    <property type="entry name" value="SMR domain-like"/>
    <property type="match status" value="1"/>
</dbReference>
<evidence type="ECO:0000259" key="7">
    <source>
        <dbReference type="PROSITE" id="PS50828"/>
    </source>
</evidence>
<feature type="domain" description="Smr" evidence="7">
    <location>
        <begin position="160"/>
        <end position="237"/>
    </location>
</feature>
<reference evidence="9" key="1">
    <citation type="submission" date="2017-10" db="EMBL/GenBank/DDBJ databases">
        <title>Rapid genome shrinkage in a self-fertile nematode reveals novel sperm competition proteins.</title>
        <authorList>
            <person name="Yin D."/>
            <person name="Schwarz E.M."/>
            <person name="Thomas C.G."/>
            <person name="Felde R.L."/>
            <person name="Korf I.F."/>
            <person name="Cutter A.D."/>
            <person name="Schartner C.M."/>
            <person name="Ralston E.J."/>
            <person name="Meyer B.J."/>
            <person name="Haag E.S."/>
        </authorList>
    </citation>
    <scope>NUCLEOTIDE SEQUENCE [LARGE SCALE GENOMIC DNA]</scope>
    <source>
        <strain evidence="9">JU1422</strain>
    </source>
</reference>